<dbReference type="AlphaFoldDB" id="A0A9P9G9X7"/>
<dbReference type="OrthoDB" id="2152029at2759"/>
<comment type="caution">
    <text evidence="1">The sequence shown here is derived from an EMBL/GenBank/DDBJ whole genome shotgun (WGS) entry which is preliminary data.</text>
</comment>
<keyword evidence="2" id="KW-1185">Reference proteome</keyword>
<accession>A0A9P9G9X7</accession>
<dbReference type="Proteomes" id="UP000720189">
    <property type="component" value="Unassembled WGS sequence"/>
</dbReference>
<proteinExistence type="predicted"/>
<reference evidence="1" key="1">
    <citation type="journal article" date="2021" name="Nat. Commun.">
        <title>Genetic determinants of endophytism in the Arabidopsis root mycobiome.</title>
        <authorList>
            <person name="Mesny F."/>
            <person name="Miyauchi S."/>
            <person name="Thiergart T."/>
            <person name="Pickel B."/>
            <person name="Atanasova L."/>
            <person name="Karlsson M."/>
            <person name="Huettel B."/>
            <person name="Barry K.W."/>
            <person name="Haridas S."/>
            <person name="Chen C."/>
            <person name="Bauer D."/>
            <person name="Andreopoulos W."/>
            <person name="Pangilinan J."/>
            <person name="LaButti K."/>
            <person name="Riley R."/>
            <person name="Lipzen A."/>
            <person name="Clum A."/>
            <person name="Drula E."/>
            <person name="Henrissat B."/>
            <person name="Kohler A."/>
            <person name="Grigoriev I.V."/>
            <person name="Martin F.M."/>
            <person name="Hacquard S."/>
        </authorList>
    </citation>
    <scope>NUCLEOTIDE SEQUENCE</scope>
    <source>
        <strain evidence="1">MPI-CAGE-AT-0023</strain>
    </source>
</reference>
<name>A0A9P9G9X7_FUSRE</name>
<organism evidence="1 2">
    <name type="scientific">Fusarium redolens</name>
    <dbReference type="NCBI Taxonomy" id="48865"/>
    <lineage>
        <taxon>Eukaryota</taxon>
        <taxon>Fungi</taxon>
        <taxon>Dikarya</taxon>
        <taxon>Ascomycota</taxon>
        <taxon>Pezizomycotina</taxon>
        <taxon>Sordariomycetes</taxon>
        <taxon>Hypocreomycetidae</taxon>
        <taxon>Hypocreales</taxon>
        <taxon>Nectriaceae</taxon>
        <taxon>Fusarium</taxon>
        <taxon>Fusarium redolens species complex</taxon>
    </lineage>
</organism>
<protein>
    <submittedName>
        <fullName evidence="1">Uncharacterized protein</fullName>
    </submittedName>
</protein>
<dbReference type="GeneID" id="70231452"/>
<evidence type="ECO:0000313" key="1">
    <source>
        <dbReference type="EMBL" id="KAH7234692.1"/>
    </source>
</evidence>
<dbReference type="RefSeq" id="XP_046044457.1">
    <property type="nucleotide sequence ID" value="XM_046201498.1"/>
</dbReference>
<gene>
    <name evidence="1" type="ORF">BKA55DRAFT_742200</name>
</gene>
<sequence length="72" mass="7607">MPSESSTDTKMPGVRCPKCSTAEKDVWVIPGRSCPYCSTVINVFPNLTVSAFGMIAIGPRMRGRGSASALGK</sequence>
<dbReference type="EMBL" id="JAGMUX010000017">
    <property type="protein sequence ID" value="KAH7234692.1"/>
    <property type="molecule type" value="Genomic_DNA"/>
</dbReference>
<evidence type="ECO:0000313" key="2">
    <source>
        <dbReference type="Proteomes" id="UP000720189"/>
    </source>
</evidence>